<reference evidence="2" key="1">
    <citation type="journal article" date="2017" name="Nature">
        <title>The sunflower genome provides insights into oil metabolism, flowering and Asterid evolution.</title>
        <authorList>
            <person name="Badouin H."/>
            <person name="Gouzy J."/>
            <person name="Grassa C.J."/>
            <person name="Murat F."/>
            <person name="Staton S.E."/>
            <person name="Cottret L."/>
            <person name="Lelandais-Briere C."/>
            <person name="Owens G.L."/>
            <person name="Carrere S."/>
            <person name="Mayjonade B."/>
            <person name="Legrand L."/>
            <person name="Gill N."/>
            <person name="Kane N.C."/>
            <person name="Bowers J.E."/>
            <person name="Hubner S."/>
            <person name="Bellec A."/>
            <person name="Berard A."/>
            <person name="Berges H."/>
            <person name="Blanchet N."/>
            <person name="Boniface M.C."/>
            <person name="Brunel D."/>
            <person name="Catrice O."/>
            <person name="Chaidir N."/>
            <person name="Claudel C."/>
            <person name="Donnadieu C."/>
            <person name="Faraut T."/>
            <person name="Fievet G."/>
            <person name="Helmstetter N."/>
            <person name="King M."/>
            <person name="Knapp S.J."/>
            <person name="Lai Z."/>
            <person name="Le Paslier M.C."/>
            <person name="Lippi Y."/>
            <person name="Lorenzon L."/>
            <person name="Mandel J.R."/>
            <person name="Marage G."/>
            <person name="Marchand G."/>
            <person name="Marquand E."/>
            <person name="Bret-Mestries E."/>
            <person name="Morien E."/>
            <person name="Nambeesan S."/>
            <person name="Nguyen T."/>
            <person name="Pegot-Espagnet P."/>
            <person name="Pouilly N."/>
            <person name="Raftis F."/>
            <person name="Sallet E."/>
            <person name="Schiex T."/>
            <person name="Thomas J."/>
            <person name="Vandecasteele C."/>
            <person name="Vares D."/>
            <person name="Vear F."/>
            <person name="Vautrin S."/>
            <person name="Crespi M."/>
            <person name="Mangin B."/>
            <person name="Burke J.M."/>
            <person name="Salse J."/>
            <person name="Munos S."/>
            <person name="Vincourt P."/>
            <person name="Rieseberg L.H."/>
            <person name="Langlade N.B."/>
        </authorList>
    </citation>
    <scope>NUCLEOTIDE SEQUENCE</scope>
    <source>
        <tissue evidence="2">Leaves</tissue>
    </source>
</reference>
<dbReference type="Gramene" id="mRNA:HanXRQr2_Chr04g0191551">
    <property type="protein sequence ID" value="mRNA:HanXRQr2_Chr04g0191551"/>
    <property type="gene ID" value="HanXRQr2_Chr04g0191551"/>
</dbReference>
<gene>
    <name evidence="2" type="ORF">HanXRQr2_Chr04g0191551</name>
</gene>
<keyword evidence="1" id="KW-0732">Signal</keyword>
<dbReference type="Proteomes" id="UP000215914">
    <property type="component" value="Unassembled WGS sequence"/>
</dbReference>
<evidence type="ECO:0000313" key="3">
    <source>
        <dbReference type="Proteomes" id="UP000215914"/>
    </source>
</evidence>
<dbReference type="Pfam" id="PF10950">
    <property type="entry name" value="Organ_specific"/>
    <property type="match status" value="1"/>
</dbReference>
<reference evidence="2" key="2">
    <citation type="submission" date="2020-06" db="EMBL/GenBank/DDBJ databases">
        <title>Helianthus annuus Genome sequencing and assembly Release 2.</title>
        <authorList>
            <person name="Gouzy J."/>
            <person name="Langlade N."/>
            <person name="Munos S."/>
        </authorList>
    </citation>
    <scope>NUCLEOTIDE SEQUENCE</scope>
    <source>
        <tissue evidence="2">Leaves</tissue>
    </source>
</reference>
<dbReference type="PANTHER" id="PTHR33731:SF2">
    <property type="entry name" value="ORGAN-SPECIFIC PROTEIN S2-LIKE"/>
    <property type="match status" value="1"/>
</dbReference>
<accession>A0A9K3NTT8</accession>
<evidence type="ECO:0000313" key="2">
    <source>
        <dbReference type="EMBL" id="KAF5812346.1"/>
    </source>
</evidence>
<feature type="chain" id="PRO_5039935380" evidence="1">
    <location>
        <begin position="23"/>
        <end position="108"/>
    </location>
</feature>
<organism evidence="2 3">
    <name type="scientific">Helianthus annuus</name>
    <name type="common">Common sunflower</name>
    <dbReference type="NCBI Taxonomy" id="4232"/>
    <lineage>
        <taxon>Eukaryota</taxon>
        <taxon>Viridiplantae</taxon>
        <taxon>Streptophyta</taxon>
        <taxon>Embryophyta</taxon>
        <taxon>Tracheophyta</taxon>
        <taxon>Spermatophyta</taxon>
        <taxon>Magnoliopsida</taxon>
        <taxon>eudicotyledons</taxon>
        <taxon>Gunneridae</taxon>
        <taxon>Pentapetalae</taxon>
        <taxon>asterids</taxon>
        <taxon>campanulids</taxon>
        <taxon>Asterales</taxon>
        <taxon>Asteraceae</taxon>
        <taxon>Asteroideae</taxon>
        <taxon>Heliantheae alliance</taxon>
        <taxon>Heliantheae</taxon>
        <taxon>Helianthus</taxon>
    </lineage>
</organism>
<name>A0A9K3NTT8_HELAN</name>
<dbReference type="AlphaFoldDB" id="A0A9K3NTT8"/>
<protein>
    <submittedName>
        <fullName evidence="2">Organ specific protein</fullName>
    </submittedName>
</protein>
<dbReference type="InterPro" id="IPR024489">
    <property type="entry name" value="Organ_specific_prot"/>
</dbReference>
<dbReference type="PANTHER" id="PTHR33731">
    <property type="entry name" value="PROTEIN, PUTATIVE-RELATED"/>
    <property type="match status" value="1"/>
</dbReference>
<dbReference type="EMBL" id="MNCJ02000319">
    <property type="protein sequence ID" value="KAF5812346.1"/>
    <property type="molecule type" value="Genomic_DNA"/>
</dbReference>
<feature type="signal peptide" evidence="1">
    <location>
        <begin position="1"/>
        <end position="22"/>
    </location>
</feature>
<comment type="caution">
    <text evidence="2">The sequence shown here is derived from an EMBL/GenBank/DDBJ whole genome shotgun (WGS) entry which is preliminary data.</text>
</comment>
<proteinExistence type="predicted"/>
<sequence>MESLPSFLVFFSLAMVVFIIEARPDSGECWQNLIVQKSEYRRSATDFEPRPSAISYVTGVSDKKSYDTKFEPRPSATSYVTGLNGKKTLNIDFEPRPSATSYVTSLNG</sequence>
<evidence type="ECO:0000256" key="1">
    <source>
        <dbReference type="SAM" id="SignalP"/>
    </source>
</evidence>
<keyword evidence="3" id="KW-1185">Reference proteome</keyword>